<dbReference type="InterPro" id="IPR009081">
    <property type="entry name" value="PP-bd_ACP"/>
</dbReference>
<dbReference type="InterPro" id="IPR049552">
    <property type="entry name" value="PKS_DH_N"/>
</dbReference>
<dbReference type="CDD" id="cd00833">
    <property type="entry name" value="PKS"/>
    <property type="match status" value="1"/>
</dbReference>
<dbReference type="InterPro" id="IPR020807">
    <property type="entry name" value="PKS_DH"/>
</dbReference>
<dbReference type="InterPro" id="IPR036291">
    <property type="entry name" value="NAD(P)-bd_dom_sf"/>
</dbReference>
<feature type="active site" description="Proton acceptor; for dehydratase activity" evidence="5">
    <location>
        <position position="1016"/>
    </location>
</feature>
<evidence type="ECO:0000313" key="9">
    <source>
        <dbReference type="EMBL" id="KNA93308.1"/>
    </source>
</evidence>
<dbReference type="EMBL" id="LDTZ01000013">
    <property type="protein sequence ID" value="KNA93308.1"/>
    <property type="molecule type" value="Genomic_DNA"/>
</dbReference>
<dbReference type="PROSITE" id="PS00606">
    <property type="entry name" value="KS3_1"/>
    <property type="match status" value="1"/>
</dbReference>
<reference evidence="9 10" key="1">
    <citation type="submission" date="2015-05" db="EMBL/GenBank/DDBJ databases">
        <title>Draft genome sequence of the bacterium Gordonia jacobaea a new member of the Gordonia genus.</title>
        <authorList>
            <person name="Jimenez-Galisteo G."/>
            <person name="Dominguez A."/>
            <person name="Munoz E."/>
            <person name="Vinas M."/>
        </authorList>
    </citation>
    <scope>NUCLEOTIDE SEQUENCE [LARGE SCALE GENOMIC DNA]</scope>
    <source>
        <strain evidence="10">mv1</strain>
    </source>
</reference>
<evidence type="ECO:0000256" key="1">
    <source>
        <dbReference type="ARBA" id="ARBA00022450"/>
    </source>
</evidence>
<dbReference type="SMART" id="SM00827">
    <property type="entry name" value="PKS_AT"/>
    <property type="match status" value="1"/>
</dbReference>
<evidence type="ECO:0000256" key="5">
    <source>
        <dbReference type="PROSITE-ProRule" id="PRU01363"/>
    </source>
</evidence>
<feature type="domain" description="PKS/mFAS DH" evidence="8">
    <location>
        <begin position="983"/>
        <end position="1242"/>
    </location>
</feature>
<dbReference type="InterPro" id="IPR001227">
    <property type="entry name" value="Ac_transferase_dom_sf"/>
</dbReference>
<keyword evidence="10" id="KW-1185">Reference proteome</keyword>
<keyword evidence="1" id="KW-0596">Phosphopantetheine</keyword>
<accession>A0ABR5IIA2</accession>
<dbReference type="SMART" id="SM00826">
    <property type="entry name" value="PKS_DH"/>
    <property type="match status" value="1"/>
</dbReference>
<dbReference type="Pfam" id="PF00109">
    <property type="entry name" value="ketoacyl-synt"/>
    <property type="match status" value="1"/>
</dbReference>
<dbReference type="Gene3D" id="3.30.70.250">
    <property type="entry name" value="Malonyl-CoA ACP transacylase, ACP-binding"/>
    <property type="match status" value="1"/>
</dbReference>
<evidence type="ECO:0000259" key="7">
    <source>
        <dbReference type="PROSITE" id="PS52004"/>
    </source>
</evidence>
<dbReference type="SUPFAM" id="SSF55048">
    <property type="entry name" value="Probable ACP-binding domain of malonyl-CoA ACP transacylase"/>
    <property type="match status" value="1"/>
</dbReference>
<feature type="active site" description="Proton donor; for dehydratase activity" evidence="5">
    <location>
        <position position="1162"/>
    </location>
</feature>
<organism evidence="9 10">
    <name type="scientific">Gordonia jacobaea</name>
    <dbReference type="NCBI Taxonomy" id="122202"/>
    <lineage>
        <taxon>Bacteria</taxon>
        <taxon>Bacillati</taxon>
        <taxon>Actinomycetota</taxon>
        <taxon>Actinomycetes</taxon>
        <taxon>Mycobacteriales</taxon>
        <taxon>Gordoniaceae</taxon>
        <taxon>Gordonia</taxon>
    </lineage>
</organism>
<dbReference type="InterPro" id="IPR016035">
    <property type="entry name" value="Acyl_Trfase/lysoPLipase"/>
</dbReference>
<dbReference type="InterPro" id="IPR032821">
    <property type="entry name" value="PKS_assoc"/>
</dbReference>
<dbReference type="InterPro" id="IPR018201">
    <property type="entry name" value="Ketoacyl_synth_AS"/>
</dbReference>
<keyword evidence="3" id="KW-0808">Transferase</keyword>
<keyword evidence="4" id="KW-0511">Multifunctional enzyme</keyword>
<evidence type="ECO:0000259" key="8">
    <source>
        <dbReference type="PROSITE" id="PS52019"/>
    </source>
</evidence>
<evidence type="ECO:0000313" key="10">
    <source>
        <dbReference type="Proteomes" id="UP000037247"/>
    </source>
</evidence>
<name>A0ABR5IIA2_9ACTN</name>
<sequence length="1823" mass="192228">MPRDEADLRAWLVDQLVRMGCEADDIDVDTAFNDLGVGSRDAVVMSGELSELAGRQISPVDFWEHPTIATLAAFVANPEAAQANTVDLPHSQPTDDAIAVIGIGCRFPGDVFGPEKYWDFLFDHGNGVSTVPEGRWTQFDDGRNETANALRRTTRWGGYLSEVDAFDAEYFDISPSEADKMDPQQRLLLEVTQEALDHAGIPAGALRHSQTGVFAGSCAGEYGALATSDLSQVDAWSGTGGASSIISNRLSYHYDLRGPSVTIDTACSSSLVAIHLACQSLRSGESTLALAAGVNVMLSPAITRSFDTAEAMSQSGQCHSFDAAADGYVRGEGAGVVVLKGLSDAIRDGDNVIAVVRGSAVNQDGHSNGLMAPNPSAQMAVLRGAYAAAGLTTRDVDYVETHGTGTLLGDPIEARALGTVLGRGRSSDDPLLIGAVKSNIGHLEAAAGVAGFIKAVLAVDRGNIPANLGFSQPNPHINMDNLRLRVVAEHTVWPERDRPRRAGVSSFGFGGTNAHVVLEQAPPAHATADMNSGATNSGASTAAVTTLTVTAKTADRVRAQAGALADWLDGAGADVSLADVAHTLDHHRTRHSAFATVAARDNQQAVVGLRALAAGDTAPGLVDVHGGRCRPGTVFVYSGQGSQWAGMARTLLDSEPEFAAALADIEPDFVAQVGFSLVDVVRAGEPVVGISRIQPVLTGLQLALTRLWRSYGVIPDAVIGHSMGEVAAAVVSGALSVADGLKVIATRSRLMSALSGQGAMALVELDADAATALVNTYPDVTVAVHASPRQTVIAGPPDQVNAAVAKVAASDKLARRIEVDVASHHPIIDPVLPDLRTELADLAPRRPTIPLITTTLAEGEPRFDADYWCSNLRNPVRFSQAISDAGDTHGVFIEVSPHPILTYAIDDTLADVHHHSVATLLRNQDDALTFHTNLNAAQTTTPPTSSHGAEPHVQLPATVWQHTSHWIELPERTTAAAVVPTNGTLLGERIDVADTAGTHLWRADLTAHTKPYPGSHELNGLEVVPVSVLLATLVDAARSVGIEHIGEVRFHYPIALDRPRLVQVVAAGDVVSISSRSASDTSTWVRHATARAVVEPPATQTSELNGLAPITAAQGRSTAEFLREWGVTGQPFEWTFSGLHGSAERLSAEVDLPEPSVAAVLDAAAHLARLVDDSNRDLMVPSATEFVWLADDVTDPSATIDIRRNRTVEDGLVVDVTATGPDGPLLDIRGLRFAAVDGTDAPTPDLPPESMTHVLEWQPMEFDADRAATPSGSVAVVGEGNAVAAALRTAGVDVVDDASTARHVVYVGGASTGDHAADAVRMGSEVTDWVRRLTQRDSATTLWLVTRGVRTPTAAGDLAQSALWGLATVIAEEQPDIWGGLIDLPADADLTANASSLAAAMVTPFKAIRSLIDEQLSVPTTVLLESVLLESGPVREALRCRADASYLITGGLGALGLVIADWLAGRGARRIILAGRNGLPPRRTWDDENVDSSTRTRIDGVRALEARGVAVEPVALDVADASALRAFLERRDDAGAPQVRGVIHAAGVTVNRLLTDTDAETLHTVMRPKIAGAQALSEVFEASELDFCHLTGSAGALFGIPGQGGYAAANAYLDAFARFANPSHGRTLSIDWVAWEGLGFAADADLVVAELERVGSRPVRVGEALAAWEYIDRFDVAQAVVLPRADASVSYTADEIDTHAWDRMDRAEMLSTLENGLRAILAHELRLPEADLESDVPFAELGLNSVMAMSIRRDAEKLAGIELSATMLWNHPTVAALAAHLADKIAPQESDDVDDEFDTESDGLLDSLFDDVESSPLGAEPGL</sequence>
<comment type="caution">
    <text evidence="9">The sequence shown here is derived from an EMBL/GenBank/DDBJ whole genome shotgun (WGS) entry which is preliminary data.</text>
</comment>
<dbReference type="Proteomes" id="UP000037247">
    <property type="component" value="Unassembled WGS sequence"/>
</dbReference>
<dbReference type="InterPro" id="IPR042104">
    <property type="entry name" value="PKS_dehydratase_sf"/>
</dbReference>
<protein>
    <submittedName>
        <fullName evidence="9">Polyketide synthase</fullName>
    </submittedName>
</protein>
<keyword evidence="2" id="KW-0597">Phosphoprotein</keyword>
<dbReference type="Gene3D" id="3.40.366.10">
    <property type="entry name" value="Malonyl-Coenzyme A Acyl Carrier Protein, domain 2"/>
    <property type="match status" value="1"/>
</dbReference>
<dbReference type="PROSITE" id="PS52019">
    <property type="entry name" value="PKS_MFAS_DH"/>
    <property type="match status" value="1"/>
</dbReference>
<dbReference type="InterPro" id="IPR057326">
    <property type="entry name" value="KR_dom"/>
</dbReference>
<dbReference type="InterPro" id="IPR020841">
    <property type="entry name" value="PKS_Beta-ketoAc_synthase_dom"/>
</dbReference>
<dbReference type="Gene3D" id="1.10.1200.10">
    <property type="entry name" value="ACP-like"/>
    <property type="match status" value="2"/>
</dbReference>
<dbReference type="SMART" id="SM00822">
    <property type="entry name" value="PKS_KR"/>
    <property type="match status" value="1"/>
</dbReference>
<dbReference type="InterPro" id="IPR016039">
    <property type="entry name" value="Thiolase-like"/>
</dbReference>
<dbReference type="Pfam" id="PF00698">
    <property type="entry name" value="Acyl_transf_1"/>
    <property type="match status" value="1"/>
</dbReference>
<evidence type="ECO:0000256" key="4">
    <source>
        <dbReference type="ARBA" id="ARBA00023268"/>
    </source>
</evidence>
<dbReference type="Pfam" id="PF02801">
    <property type="entry name" value="Ketoacyl-synt_C"/>
    <property type="match status" value="1"/>
</dbReference>
<dbReference type="InterPro" id="IPR050091">
    <property type="entry name" value="PKS_NRPS_Biosynth_Enz"/>
</dbReference>
<dbReference type="Pfam" id="PF00550">
    <property type="entry name" value="PP-binding"/>
    <property type="match status" value="2"/>
</dbReference>
<dbReference type="SUPFAM" id="SSF52151">
    <property type="entry name" value="FabD/lysophospholipase-like"/>
    <property type="match status" value="1"/>
</dbReference>
<feature type="domain" description="Ketosynthase family 3 (KS3)" evidence="7">
    <location>
        <begin position="95"/>
        <end position="520"/>
    </location>
</feature>
<dbReference type="InterPro" id="IPR014030">
    <property type="entry name" value="Ketoacyl_synth_N"/>
</dbReference>
<feature type="region of interest" description="N-terminal hotdog fold" evidence="5">
    <location>
        <begin position="983"/>
        <end position="1099"/>
    </location>
</feature>
<dbReference type="Pfam" id="PF08659">
    <property type="entry name" value="KR"/>
    <property type="match status" value="1"/>
</dbReference>
<dbReference type="RefSeq" id="WP_049697393.1">
    <property type="nucleotide sequence ID" value="NZ_JAQDQF010000001.1"/>
</dbReference>
<dbReference type="SMART" id="SM00823">
    <property type="entry name" value="PKS_PP"/>
    <property type="match status" value="2"/>
</dbReference>
<dbReference type="PROSITE" id="PS52004">
    <property type="entry name" value="KS3_2"/>
    <property type="match status" value="1"/>
</dbReference>
<dbReference type="Pfam" id="PF21089">
    <property type="entry name" value="PKS_DH_N"/>
    <property type="match status" value="1"/>
</dbReference>
<dbReference type="SUPFAM" id="SSF51735">
    <property type="entry name" value="NAD(P)-binding Rossmann-fold domains"/>
    <property type="match status" value="2"/>
</dbReference>
<dbReference type="InterPro" id="IPR016036">
    <property type="entry name" value="Malonyl_transacylase_ACP-bd"/>
</dbReference>
<dbReference type="InterPro" id="IPR013968">
    <property type="entry name" value="PKS_KR"/>
</dbReference>
<dbReference type="PROSITE" id="PS50075">
    <property type="entry name" value="CARRIER"/>
    <property type="match status" value="2"/>
</dbReference>
<feature type="domain" description="Carrier" evidence="6">
    <location>
        <begin position="1708"/>
        <end position="1785"/>
    </location>
</feature>
<feature type="region of interest" description="C-terminal hotdog fold" evidence="5">
    <location>
        <begin position="1112"/>
        <end position="1242"/>
    </location>
</feature>
<dbReference type="InterPro" id="IPR020806">
    <property type="entry name" value="PKS_PP-bd"/>
</dbReference>
<dbReference type="SMART" id="SM00825">
    <property type="entry name" value="PKS_KS"/>
    <property type="match status" value="1"/>
</dbReference>
<evidence type="ECO:0000259" key="6">
    <source>
        <dbReference type="PROSITE" id="PS50075"/>
    </source>
</evidence>
<dbReference type="Pfam" id="PF16197">
    <property type="entry name" value="KAsynt_C_assoc"/>
    <property type="match status" value="1"/>
</dbReference>
<gene>
    <name evidence="9" type="ORF">ABW18_02575</name>
</gene>
<dbReference type="Gene3D" id="3.40.47.10">
    <property type="match status" value="1"/>
</dbReference>
<dbReference type="InterPro" id="IPR036736">
    <property type="entry name" value="ACP-like_sf"/>
</dbReference>
<dbReference type="SMART" id="SM01294">
    <property type="entry name" value="PKS_PP_betabranch"/>
    <property type="match status" value="1"/>
</dbReference>
<dbReference type="PANTHER" id="PTHR43775:SF37">
    <property type="entry name" value="SI:DKEY-61P9.11"/>
    <property type="match status" value="1"/>
</dbReference>
<proteinExistence type="predicted"/>
<dbReference type="Gene3D" id="3.10.129.110">
    <property type="entry name" value="Polyketide synthase dehydratase"/>
    <property type="match status" value="1"/>
</dbReference>
<evidence type="ECO:0000256" key="3">
    <source>
        <dbReference type="ARBA" id="ARBA00022679"/>
    </source>
</evidence>
<dbReference type="PANTHER" id="PTHR43775">
    <property type="entry name" value="FATTY ACID SYNTHASE"/>
    <property type="match status" value="1"/>
</dbReference>
<dbReference type="SUPFAM" id="SSF47336">
    <property type="entry name" value="ACP-like"/>
    <property type="match status" value="2"/>
</dbReference>
<dbReference type="InterPro" id="IPR014031">
    <property type="entry name" value="Ketoacyl_synth_C"/>
</dbReference>
<dbReference type="Gene3D" id="3.40.50.720">
    <property type="entry name" value="NAD(P)-binding Rossmann-like Domain"/>
    <property type="match status" value="1"/>
</dbReference>
<evidence type="ECO:0000256" key="2">
    <source>
        <dbReference type="ARBA" id="ARBA00022553"/>
    </source>
</evidence>
<dbReference type="InterPro" id="IPR014043">
    <property type="entry name" value="Acyl_transferase_dom"/>
</dbReference>
<dbReference type="SUPFAM" id="SSF53901">
    <property type="entry name" value="Thiolase-like"/>
    <property type="match status" value="1"/>
</dbReference>
<feature type="domain" description="Carrier" evidence="6">
    <location>
        <begin position="3"/>
        <end position="79"/>
    </location>
</feature>
<dbReference type="InterPro" id="IPR049900">
    <property type="entry name" value="PKS_mFAS_DH"/>
</dbReference>